<proteinExistence type="predicted"/>
<protein>
    <submittedName>
        <fullName evidence="2">LPP20 lipoprotein</fullName>
    </submittedName>
</protein>
<sequence length="201" mass="21140">MSKITNVLLMSVIALGVAACSTPPAKVEKVADCVFPGTDKAAPLWVCDAPVEGMSVGAVGSAAKSDAGVAFMKQMAATEARVQLAQNMRVQVQNMIKQYAETTGAGSKETVDRVNTSVTKQITDQTLQGTKIFRSIVAPDGTMYVLVGLDTAAAQQLTENAVKTSMNNDQAAWQQFRAQKGQDELAAEIAKQKIGNSGTGQ</sequence>
<comment type="caution">
    <text evidence="2">The sequence shown here is derived from an EMBL/GenBank/DDBJ whole genome shotgun (WGS) entry which is preliminary data.</text>
</comment>
<reference evidence="2" key="1">
    <citation type="submission" date="2016-10" db="EMBL/GenBank/DDBJ databases">
        <title>Sequence of Gallionella enrichment culture.</title>
        <authorList>
            <person name="Poehlein A."/>
            <person name="Muehling M."/>
            <person name="Daniel R."/>
        </authorList>
    </citation>
    <scope>NUCLEOTIDE SEQUENCE</scope>
</reference>
<dbReference type="AlphaFoldDB" id="A0A1J5TES3"/>
<accession>A0A1J5TES3</accession>
<name>A0A1J5TES3_9ZZZZ</name>
<dbReference type="InterPro" id="IPR024952">
    <property type="entry name" value="LPP20-like_dom"/>
</dbReference>
<gene>
    <name evidence="2" type="ORF">GALL_03390</name>
</gene>
<keyword evidence="2" id="KW-0449">Lipoprotein</keyword>
<evidence type="ECO:0000259" key="1">
    <source>
        <dbReference type="Pfam" id="PF02169"/>
    </source>
</evidence>
<feature type="domain" description="Lipoprotein LPP20-like" evidence="1">
    <location>
        <begin position="43"/>
        <end position="150"/>
    </location>
</feature>
<evidence type="ECO:0000313" key="2">
    <source>
        <dbReference type="EMBL" id="OIR19458.1"/>
    </source>
</evidence>
<dbReference type="PROSITE" id="PS51257">
    <property type="entry name" value="PROKAR_LIPOPROTEIN"/>
    <property type="match status" value="1"/>
</dbReference>
<organism evidence="2">
    <name type="scientific">mine drainage metagenome</name>
    <dbReference type="NCBI Taxonomy" id="410659"/>
    <lineage>
        <taxon>unclassified sequences</taxon>
        <taxon>metagenomes</taxon>
        <taxon>ecological metagenomes</taxon>
    </lineage>
</organism>
<dbReference type="Pfam" id="PF02169">
    <property type="entry name" value="LPP20"/>
    <property type="match status" value="1"/>
</dbReference>
<dbReference type="EMBL" id="MLJW01000001">
    <property type="protein sequence ID" value="OIR19458.1"/>
    <property type="molecule type" value="Genomic_DNA"/>
</dbReference>
<dbReference type="Gene3D" id="3.10.129.140">
    <property type="entry name" value="Helicobacter TNF-alpha-Inducing protein"/>
    <property type="match status" value="1"/>
</dbReference>